<name>A0A660KLA6_9ROSI</name>
<feature type="region of interest" description="Disordered" evidence="1">
    <location>
        <begin position="177"/>
        <end position="207"/>
    </location>
</feature>
<proteinExistence type="predicted"/>
<evidence type="ECO:0000256" key="1">
    <source>
        <dbReference type="SAM" id="MobiDB-lite"/>
    </source>
</evidence>
<dbReference type="AlphaFoldDB" id="A0A660KLA6"/>
<dbReference type="EMBL" id="CM017324">
    <property type="protein sequence ID" value="KAE8037177.1"/>
    <property type="molecule type" value="Genomic_DNA"/>
</dbReference>
<accession>A0A660KLA6</accession>
<organism evidence="2 3">
    <name type="scientific">Carpinus fangiana</name>
    <dbReference type="NCBI Taxonomy" id="176857"/>
    <lineage>
        <taxon>Eukaryota</taxon>
        <taxon>Viridiplantae</taxon>
        <taxon>Streptophyta</taxon>
        <taxon>Embryophyta</taxon>
        <taxon>Tracheophyta</taxon>
        <taxon>Spermatophyta</taxon>
        <taxon>Magnoliopsida</taxon>
        <taxon>eudicotyledons</taxon>
        <taxon>Gunneridae</taxon>
        <taxon>Pentapetalae</taxon>
        <taxon>rosids</taxon>
        <taxon>fabids</taxon>
        <taxon>Fagales</taxon>
        <taxon>Betulaceae</taxon>
        <taxon>Carpinus</taxon>
    </lineage>
</organism>
<gene>
    <name evidence="2" type="ORF">FH972_009789</name>
</gene>
<evidence type="ECO:0000313" key="2">
    <source>
        <dbReference type="EMBL" id="KAE8037177.1"/>
    </source>
</evidence>
<feature type="compositionally biased region" description="Basic and acidic residues" evidence="1">
    <location>
        <begin position="177"/>
        <end position="199"/>
    </location>
</feature>
<keyword evidence="3" id="KW-1185">Reference proteome</keyword>
<dbReference type="Proteomes" id="UP000327013">
    <property type="component" value="Chromosome 4"/>
</dbReference>
<sequence length="236" mass="26405">MNHNNKSSSASPPPPSTHPTPSDSSPFASILQTQLRPLVSRQWGLHQSHRISGGCHFQPLRLRASPLRPKPYPLQNRVANQRLCHGEARTPQQSPQVITPGACYEAVIQQCEHALLMQNPTGPASSVDKSKKRLMEIIEKSQAKIILLEWRQLLEAEVTVEFKAMQQRDLVGNHAAEKKTDKVDVKARQELGKSKDHVDVGSSEQQHSEPPQTYIAWFLMLFRLCDVSSGSGRSRI</sequence>
<reference evidence="2 3" key="1">
    <citation type="submission" date="2019-06" db="EMBL/GenBank/DDBJ databases">
        <title>A chromosomal-level reference genome of Carpinus fangiana (Coryloideae, Betulaceae).</title>
        <authorList>
            <person name="Yang X."/>
            <person name="Wang Z."/>
            <person name="Zhang L."/>
            <person name="Hao G."/>
            <person name="Liu J."/>
            <person name="Yang Y."/>
        </authorList>
    </citation>
    <scope>NUCLEOTIDE SEQUENCE [LARGE SCALE GENOMIC DNA]</scope>
    <source>
        <strain evidence="2">Cfa_2016G</strain>
        <tissue evidence="2">Leaf</tissue>
    </source>
</reference>
<protein>
    <submittedName>
        <fullName evidence="2">Uncharacterized protein</fullName>
    </submittedName>
</protein>
<evidence type="ECO:0000313" key="3">
    <source>
        <dbReference type="Proteomes" id="UP000327013"/>
    </source>
</evidence>
<feature type="region of interest" description="Disordered" evidence="1">
    <location>
        <begin position="1"/>
        <end position="27"/>
    </location>
</feature>